<dbReference type="EMBL" id="CAKOGP040000001">
    <property type="protein sequence ID" value="CAJ1894422.1"/>
    <property type="molecule type" value="Genomic_DNA"/>
</dbReference>
<name>A0AAD2FBK3_9STRA</name>
<evidence type="ECO:0000313" key="2">
    <source>
        <dbReference type="Proteomes" id="UP001295423"/>
    </source>
</evidence>
<gene>
    <name evidence="1" type="ORF">CYCCA115_LOCUS147</name>
</gene>
<comment type="caution">
    <text evidence="1">The sequence shown here is derived from an EMBL/GenBank/DDBJ whole genome shotgun (WGS) entry which is preliminary data.</text>
</comment>
<organism evidence="1 2">
    <name type="scientific">Cylindrotheca closterium</name>
    <dbReference type="NCBI Taxonomy" id="2856"/>
    <lineage>
        <taxon>Eukaryota</taxon>
        <taxon>Sar</taxon>
        <taxon>Stramenopiles</taxon>
        <taxon>Ochrophyta</taxon>
        <taxon>Bacillariophyta</taxon>
        <taxon>Bacillariophyceae</taxon>
        <taxon>Bacillariophycidae</taxon>
        <taxon>Bacillariales</taxon>
        <taxon>Bacillariaceae</taxon>
        <taxon>Cylindrotheca</taxon>
    </lineage>
</organism>
<evidence type="ECO:0000313" key="1">
    <source>
        <dbReference type="EMBL" id="CAJ1894422.1"/>
    </source>
</evidence>
<protein>
    <submittedName>
        <fullName evidence="1">Uncharacterized protein</fullName>
    </submittedName>
</protein>
<dbReference type="AlphaFoldDB" id="A0AAD2FBK3"/>
<sequence>MAVLSKPIYSITIRNGAKGSEHFLVDILDELKGAIGSEERDAAARLEAWKLANLTRAQRLEYQTFSEGLQKARGELITAQRNEQAIQDSQLALVHHQEEELERATNTTLEILESYSETIRYCEYQDRGQLPQFHRML</sequence>
<accession>A0AAD2FBK3</accession>
<keyword evidence="2" id="KW-1185">Reference proteome</keyword>
<proteinExistence type="predicted"/>
<reference evidence="1" key="1">
    <citation type="submission" date="2023-08" db="EMBL/GenBank/DDBJ databases">
        <authorList>
            <person name="Audoor S."/>
            <person name="Bilcke G."/>
        </authorList>
    </citation>
    <scope>NUCLEOTIDE SEQUENCE</scope>
</reference>
<dbReference type="Proteomes" id="UP001295423">
    <property type="component" value="Unassembled WGS sequence"/>
</dbReference>